<sequence length="202" mass="20487">MTAHRPAQIVRLSAIVLSGAASLCLTVAAGAYIVHQMPDLAPPEQAAPTDTPTHPRPFVEDPAGQSVELALFTGDTVLAGERSVPATTRTAITAQQSGVSPTETALTGRFGIGGAYVGAQVAPARTDSVTVTVDTNLVSTAAQRLGLSPDAAAVTALSTEFDVHDGELVVVLSHPGLGTHTFVIDAPAPLSPLPERAATVGV</sequence>
<evidence type="ECO:0008006" key="3">
    <source>
        <dbReference type="Google" id="ProtNLM"/>
    </source>
</evidence>
<accession>A0ABW1JQ41</accession>
<protein>
    <recommendedName>
        <fullName evidence="3">GerMN domain-containing protein</fullName>
    </recommendedName>
</protein>
<comment type="caution">
    <text evidence="1">The sequence shown here is derived from an EMBL/GenBank/DDBJ whole genome shotgun (WGS) entry which is preliminary data.</text>
</comment>
<dbReference type="EMBL" id="JBHSQN010000005">
    <property type="protein sequence ID" value="MFC6011586.1"/>
    <property type="molecule type" value="Genomic_DNA"/>
</dbReference>
<evidence type="ECO:0000313" key="2">
    <source>
        <dbReference type="Proteomes" id="UP001596223"/>
    </source>
</evidence>
<gene>
    <name evidence="1" type="ORF">ACFP3H_11035</name>
</gene>
<keyword evidence="2" id="KW-1185">Reference proteome</keyword>
<name>A0ABW1JQ41_9NOCA</name>
<evidence type="ECO:0000313" key="1">
    <source>
        <dbReference type="EMBL" id="MFC6011586.1"/>
    </source>
</evidence>
<dbReference type="Proteomes" id="UP001596223">
    <property type="component" value="Unassembled WGS sequence"/>
</dbReference>
<organism evidence="1 2">
    <name type="scientific">Nocardia lasii</name>
    <dbReference type="NCBI Taxonomy" id="1616107"/>
    <lineage>
        <taxon>Bacteria</taxon>
        <taxon>Bacillati</taxon>
        <taxon>Actinomycetota</taxon>
        <taxon>Actinomycetes</taxon>
        <taxon>Mycobacteriales</taxon>
        <taxon>Nocardiaceae</taxon>
        <taxon>Nocardia</taxon>
    </lineage>
</organism>
<reference evidence="2" key="1">
    <citation type="journal article" date="2019" name="Int. J. Syst. Evol. Microbiol.">
        <title>The Global Catalogue of Microorganisms (GCM) 10K type strain sequencing project: providing services to taxonomists for standard genome sequencing and annotation.</title>
        <authorList>
            <consortium name="The Broad Institute Genomics Platform"/>
            <consortium name="The Broad Institute Genome Sequencing Center for Infectious Disease"/>
            <person name="Wu L."/>
            <person name="Ma J."/>
        </authorList>
    </citation>
    <scope>NUCLEOTIDE SEQUENCE [LARGE SCALE GENOMIC DNA]</scope>
    <source>
        <strain evidence="2">CCUG 36956</strain>
    </source>
</reference>
<proteinExistence type="predicted"/>
<dbReference type="RefSeq" id="WP_378603521.1">
    <property type="nucleotide sequence ID" value="NZ_JBHSQN010000005.1"/>
</dbReference>